<name>A0A9J5ZXW5_SOLCO</name>
<proteinExistence type="predicted"/>
<evidence type="ECO:0000313" key="2">
    <source>
        <dbReference type="Proteomes" id="UP000824120"/>
    </source>
</evidence>
<protein>
    <submittedName>
        <fullName evidence="1">Uncharacterized protein</fullName>
    </submittedName>
</protein>
<dbReference type="AlphaFoldDB" id="A0A9J5ZXW5"/>
<keyword evidence="2" id="KW-1185">Reference proteome</keyword>
<organism evidence="1 2">
    <name type="scientific">Solanum commersonii</name>
    <name type="common">Commerson's wild potato</name>
    <name type="synonym">Commerson's nightshade</name>
    <dbReference type="NCBI Taxonomy" id="4109"/>
    <lineage>
        <taxon>Eukaryota</taxon>
        <taxon>Viridiplantae</taxon>
        <taxon>Streptophyta</taxon>
        <taxon>Embryophyta</taxon>
        <taxon>Tracheophyta</taxon>
        <taxon>Spermatophyta</taxon>
        <taxon>Magnoliopsida</taxon>
        <taxon>eudicotyledons</taxon>
        <taxon>Gunneridae</taxon>
        <taxon>Pentapetalae</taxon>
        <taxon>asterids</taxon>
        <taxon>lamiids</taxon>
        <taxon>Solanales</taxon>
        <taxon>Solanaceae</taxon>
        <taxon>Solanoideae</taxon>
        <taxon>Solaneae</taxon>
        <taxon>Solanum</taxon>
    </lineage>
</organism>
<dbReference type="EMBL" id="JACXVP010000003">
    <property type="protein sequence ID" value="KAG5616818.1"/>
    <property type="molecule type" value="Genomic_DNA"/>
</dbReference>
<gene>
    <name evidence="1" type="ORF">H5410_016642</name>
</gene>
<dbReference type="Proteomes" id="UP000824120">
    <property type="component" value="Chromosome 3"/>
</dbReference>
<reference evidence="1 2" key="1">
    <citation type="submission" date="2020-09" db="EMBL/GenBank/DDBJ databases">
        <title>De no assembly of potato wild relative species, Solanum commersonii.</title>
        <authorList>
            <person name="Cho K."/>
        </authorList>
    </citation>
    <scope>NUCLEOTIDE SEQUENCE [LARGE SCALE GENOMIC DNA]</scope>
    <source>
        <strain evidence="1">LZ3.2</strain>
        <tissue evidence="1">Leaf</tissue>
    </source>
</reference>
<dbReference type="OrthoDB" id="1256921at2759"/>
<sequence>MDNQGWNLFWRMLNDREIDDLTDFYNTERPSTFNLMKTTYTVKANNGKFTKITYKHLDRPPQSYYHGEDNYVPDVFCEREIETTNHLFIHCRVTVETVAVFVNLRGIGWSMPRHTSSSNIFGIEKEICPTTKRDGRLSLFASGGLFMEGEEPKMF</sequence>
<accession>A0A9J5ZXW5</accession>
<evidence type="ECO:0000313" key="1">
    <source>
        <dbReference type="EMBL" id="KAG5616818.1"/>
    </source>
</evidence>
<comment type="caution">
    <text evidence="1">The sequence shown here is derived from an EMBL/GenBank/DDBJ whole genome shotgun (WGS) entry which is preliminary data.</text>
</comment>